<dbReference type="PROSITE" id="PS50172">
    <property type="entry name" value="BRCT"/>
    <property type="match status" value="1"/>
</dbReference>
<dbReference type="Gene3D" id="2.30.30.210">
    <property type="entry name" value="Ribonuclease P/MRP, subunit p29"/>
    <property type="match status" value="1"/>
</dbReference>
<dbReference type="Pfam" id="PF13087">
    <property type="entry name" value="AAA_12"/>
    <property type="match status" value="1"/>
</dbReference>
<proteinExistence type="predicted"/>
<feature type="compositionally biased region" description="Basic and acidic residues" evidence="6">
    <location>
        <begin position="3319"/>
        <end position="3337"/>
    </location>
</feature>
<dbReference type="GO" id="GO:0005694">
    <property type="term" value="C:chromosome"/>
    <property type="evidence" value="ECO:0007669"/>
    <property type="project" value="UniProtKB-ARBA"/>
</dbReference>
<evidence type="ECO:0000256" key="1">
    <source>
        <dbReference type="ARBA" id="ARBA00022741"/>
    </source>
</evidence>
<dbReference type="GO" id="GO:0005524">
    <property type="term" value="F:ATP binding"/>
    <property type="evidence" value="ECO:0007669"/>
    <property type="project" value="UniProtKB-UniRule"/>
</dbReference>
<organism evidence="9 10">
    <name type="scientific">Rhododendron williamsianum</name>
    <dbReference type="NCBI Taxonomy" id="262921"/>
    <lineage>
        <taxon>Eukaryota</taxon>
        <taxon>Viridiplantae</taxon>
        <taxon>Streptophyta</taxon>
        <taxon>Embryophyta</taxon>
        <taxon>Tracheophyta</taxon>
        <taxon>Spermatophyta</taxon>
        <taxon>Magnoliopsida</taxon>
        <taxon>eudicotyledons</taxon>
        <taxon>Gunneridae</taxon>
        <taxon>Pentapetalae</taxon>
        <taxon>asterids</taxon>
        <taxon>Ericales</taxon>
        <taxon>Ericaceae</taxon>
        <taxon>Ericoideae</taxon>
        <taxon>Rhodoreae</taxon>
        <taxon>Rhododendron</taxon>
    </lineage>
</organism>
<comment type="caution">
    <text evidence="9">The sequence shown here is derived from an EMBL/GenBank/DDBJ whole genome shotgun (WGS) entry which is preliminary data.</text>
</comment>
<feature type="domain" description="UvrD-like helicase ATP-binding" evidence="8">
    <location>
        <begin position="1019"/>
        <end position="1402"/>
    </location>
</feature>
<accession>A0A6A4LMM1</accession>
<dbReference type="OrthoDB" id="3156807at2759"/>
<protein>
    <recommendedName>
        <fullName evidence="11">UvrD-like helicase ATP-binding domain-containing protein</fullName>
    </recommendedName>
</protein>
<evidence type="ECO:0000259" key="7">
    <source>
        <dbReference type="PROSITE" id="PS50172"/>
    </source>
</evidence>
<dbReference type="Gene3D" id="3.40.50.300">
    <property type="entry name" value="P-loop containing nucleotide triphosphate hydrolases"/>
    <property type="match status" value="5"/>
</dbReference>
<dbReference type="InterPro" id="IPR027417">
    <property type="entry name" value="P-loop_NTPase"/>
</dbReference>
<dbReference type="InterPro" id="IPR039904">
    <property type="entry name" value="TRANK1"/>
</dbReference>
<dbReference type="Pfam" id="PF13086">
    <property type="entry name" value="AAA_11"/>
    <property type="match status" value="1"/>
</dbReference>
<dbReference type="InterPro" id="IPR041679">
    <property type="entry name" value="DNA2/NAM7-like_C"/>
</dbReference>
<feature type="binding site" evidence="5">
    <location>
        <begin position="1040"/>
        <end position="1047"/>
    </location>
    <ligand>
        <name>ATP</name>
        <dbReference type="ChEBI" id="CHEBI:30616"/>
    </ligand>
</feature>
<dbReference type="GO" id="GO:0004386">
    <property type="term" value="F:helicase activity"/>
    <property type="evidence" value="ECO:0007669"/>
    <property type="project" value="UniProtKB-UniRule"/>
</dbReference>
<evidence type="ECO:0000256" key="5">
    <source>
        <dbReference type="PROSITE-ProRule" id="PRU00560"/>
    </source>
</evidence>
<dbReference type="Proteomes" id="UP000428333">
    <property type="component" value="Linkage Group LG07"/>
</dbReference>
<dbReference type="FunFam" id="3.40.50.300:FF:000326">
    <property type="entry name" value="P-loop containing nucleoside triphosphate hydrolase"/>
    <property type="match status" value="1"/>
</dbReference>
<gene>
    <name evidence="9" type="ORF">C3L33_12437</name>
</gene>
<dbReference type="CDD" id="cd18808">
    <property type="entry name" value="SF1_C_Upf1"/>
    <property type="match status" value="1"/>
</dbReference>
<keyword evidence="1 5" id="KW-0547">Nucleotide-binding</keyword>
<keyword evidence="2 5" id="KW-0378">Hydrolase</keyword>
<evidence type="ECO:0000259" key="8">
    <source>
        <dbReference type="PROSITE" id="PS51198"/>
    </source>
</evidence>
<evidence type="ECO:0000313" key="10">
    <source>
        <dbReference type="Proteomes" id="UP000428333"/>
    </source>
</evidence>
<dbReference type="InterPro" id="IPR023534">
    <property type="entry name" value="Rof/RNase_P-like"/>
</dbReference>
<dbReference type="InterPro" id="IPR045529">
    <property type="entry name" value="DUF6469"/>
</dbReference>
<dbReference type="SUPFAM" id="SSF101744">
    <property type="entry name" value="Rof/RNase P subunit-like"/>
    <property type="match status" value="1"/>
</dbReference>
<evidence type="ECO:0000313" key="9">
    <source>
        <dbReference type="EMBL" id="KAE9455658.1"/>
    </source>
</evidence>
<evidence type="ECO:0008006" key="11">
    <source>
        <dbReference type="Google" id="ProtNLM"/>
    </source>
</evidence>
<feature type="region of interest" description="Disordered" evidence="6">
    <location>
        <begin position="3313"/>
        <end position="3337"/>
    </location>
</feature>
<dbReference type="PANTHER" id="PTHR21529">
    <property type="entry name" value="MAMMARY TURMOR VIRUS RECEPTOR HOMOLOG 1, 2 MTVR1, 2"/>
    <property type="match status" value="1"/>
</dbReference>
<keyword evidence="10" id="KW-1185">Reference proteome</keyword>
<dbReference type="GO" id="GO:0030677">
    <property type="term" value="C:ribonuclease P complex"/>
    <property type="evidence" value="ECO:0007669"/>
    <property type="project" value="InterPro"/>
</dbReference>
<dbReference type="InterPro" id="IPR047187">
    <property type="entry name" value="SF1_C_Upf1"/>
</dbReference>
<feature type="domain" description="BRCT" evidence="7">
    <location>
        <begin position="810"/>
        <end position="919"/>
    </location>
</feature>
<evidence type="ECO:0000256" key="3">
    <source>
        <dbReference type="ARBA" id="ARBA00022806"/>
    </source>
</evidence>
<name>A0A6A4LMM1_9ERIC</name>
<dbReference type="InterPro" id="IPR002730">
    <property type="entry name" value="Rpp29/RNP1"/>
</dbReference>
<dbReference type="SUPFAM" id="SSF52540">
    <property type="entry name" value="P-loop containing nucleoside triphosphate hydrolases"/>
    <property type="match status" value="2"/>
</dbReference>
<feature type="non-terminal residue" evidence="9">
    <location>
        <position position="1"/>
    </location>
</feature>
<dbReference type="PANTHER" id="PTHR21529:SF4">
    <property type="entry name" value="TPR AND ANKYRIN REPEAT-CONTAINING PROTEIN 1"/>
    <property type="match status" value="1"/>
</dbReference>
<keyword evidence="4 5" id="KW-0067">ATP-binding</keyword>
<dbReference type="InterPro" id="IPR036980">
    <property type="entry name" value="RNase_P/MRP_Rpp29_sf"/>
</dbReference>
<evidence type="ECO:0000256" key="4">
    <source>
        <dbReference type="ARBA" id="ARBA00022840"/>
    </source>
</evidence>
<dbReference type="Pfam" id="PF00580">
    <property type="entry name" value="UvrD-helicase"/>
    <property type="match status" value="1"/>
</dbReference>
<dbReference type="InterPro" id="IPR001357">
    <property type="entry name" value="BRCT_dom"/>
</dbReference>
<reference evidence="9 10" key="1">
    <citation type="journal article" date="2019" name="Genome Biol. Evol.">
        <title>The Rhododendron genome and chromosomal organization provide insight into shared whole-genome duplications across the heath family (Ericaceae).</title>
        <authorList>
            <person name="Soza V.L."/>
            <person name="Lindsley D."/>
            <person name="Waalkes A."/>
            <person name="Ramage E."/>
            <person name="Patwardhan R.P."/>
            <person name="Burton J.N."/>
            <person name="Adey A."/>
            <person name="Kumar A."/>
            <person name="Qiu R."/>
            <person name="Shendure J."/>
            <person name="Hall B."/>
        </authorList>
    </citation>
    <scope>NUCLEOTIDE SEQUENCE [LARGE SCALE GENOMIC DNA]</scope>
    <source>
        <strain evidence="9">RSF 1966-606</strain>
    </source>
</reference>
<evidence type="ECO:0000256" key="2">
    <source>
        <dbReference type="ARBA" id="ARBA00022801"/>
    </source>
</evidence>
<dbReference type="GO" id="GO:0001682">
    <property type="term" value="P:tRNA 5'-leader removal"/>
    <property type="evidence" value="ECO:0007669"/>
    <property type="project" value="InterPro"/>
</dbReference>
<sequence length="3337" mass="382070">MRVSSKTSLNIYVYSNMELLYVMSELTVSVERIPESFQSVQEYLESFVFPLLEEIRAELCSALEAASSYPCAQVLSMKETPDAALFYDVEVGSWRNRQSHPGKEPYRSLPGDMLLFTEAKPESASDLQRSGRARALASITKISRDDKADDITAANFKVKVPNGLGIKDRTCKFSCVIFLMNITSTKRIWNALHMSGNMEVIQRLLCYKAMAEEPCNLCPMERNQISKENLCLSSELNVSQYKAIVSSICKIQCNHTSAVELIWGPPGTGKTRTLSMLLWTLMQLKCRTLTCAPTNTGIQAVASHTLKVMRESVEEGSGREALVFSAADILLFGNKEKLKVTPDVEEVFLDYRAEKLAECFGPVTGWKPCLTSVVEFLESCVSQYEVLCDNQSVNGRRSNVIDDRIVEHVSFLQFLREKFRSSALALKTCVSSICTHVPITFIQKCNIDSMVVLVNFLDSFETLLYRYEADSERLKELFSKPESVSDPSVEEYRVLFQRRKCISALRKLQSSLEELKLPSSMNKEAAVNFCFRMASLILCTASSSYKLHSVALGPLHVLVIDEAAQMKECETLMPVQLPSIKHIVLFGDECQLPATVHSHVNHEAGFGRSMFERLILLGHPKQLLDIQYRPMFGPYSFINISYGRELLDDHSRKNLVEVAVVLELVQMLFNACAASKQMISIGVVSPYSAQVAEIQQRLGLKYENPSNFSVKVRTIDGFQGGDEDVVILSTVRSAGRGSVGFISSPQRTNVALTRARHCLWILGNERLLSNSGSMWEELIHDAKVRGCFFNADENKALENVILEVKKELNELEDFLTGDSILFKSSRWKVLFSEYFRKSFVMLKTSEMKNLVLLLLSKLSTGWRPRRRNIEVVCKSSSKILNKFKVRELYIVCSIDIVKESWYTQVLKIWDVLPLEEISILVRRLDGIFGMYTVDYLNHCEFRDLVVPMTWPSSSTLLQYKNLSEVESEEDLNAVSSDGKSYLENTKVSESLLLMKFYSLSSGVVKNLLSYCNGKEIVLPFELTKQEEEIIHFNRSSFILGRSGTGKTTVLTMKLFQNEQLYHLASEGYHEVQSNLSTVTKDDMLRQIFVTVSPKLCYTVKQHVSQLQSFACGRKSNSKSSFVGMDEIDDVTLFDEIPDSFVDVPLHSYPLIITFFKFLMMLDGTVGNSFFDRFPYVRQLPHGKSSNTRSLAFQTFIRTKEVTFERFISSYWPHFNTLLTKKVDYSTVFTEIMSTIKGGLLSGEAYDGKLSRQDYISLSESRGSLIVREKREIIFDIFRAYEKKKAIDGEFDVADIVIDLHRRLRNERYEGDQMHFVYIDEVQDLSMRQIALFKYICHNFSEGFVFSGDTAQTIARGIDFRFEDIRCLFYVEFLRLQREESDGRQGKGQVSKMFNLTHNFRTHDGVLKLAQSVIDLLYHFFPQSIDVLSPEHSLVYGEAPILLEPNSNDNAFFTVFQNSVEEGSNPVSFGAEQVVLVRNDSSRRKILDYIGKRALVLTIMECKGLEFEDVLLYDFFRSSPLDNQWGVIYEYMEGRDLLDSGHPHSFQRFNMEKHKVLCHELKQLYVAVTRTRQRLWICENYEGLSHPIFNYWKKMGLVNVRQLDDSFVEEMQVASSQEEWNHMILILKSGGDAFGSTSTTPKKYFNIGNNTHTSLYASPSSETLFYEHNYEVATTCFEKAGDTYWERCAKAAGLRTTADRLRDSNFKESRTALSQAAEIFQSIDKAELAAQCYFELTEYERAGIIYLEKFGESKLENAGECFLLAKQYERAAEVYARANLYAECLYACRAGMFFHTGFLYILQWRQHMATDDLKKLEEVCQDFLKGAALHCHEHKDTRAMMKYVKSFHSEDSMRMFLRNLKYLDELLLLEKEWGNFLEAANIAKLKGYVLFEADMLDKAGKFREASMIMLWYVFDNSVGSRKSKHGSLKQLGPRESNHGSLKQLIPKDLLGKAKSISLNHSNLFHEFVCREAEILSSGKTINEVPMIGLRFIRCWKRDAPTDVVLKSRYEVENIEQHVLERCAHYYNELKDKASMMNYVRDFHSDALMRAFLGNLNCLDELFTLEKEWGNFLEAADIAKMKGWVLLEAEMLEKARRPREASMLMLWYIFENIVLGSKCCPLQLTQNEKLLEEATKIAKKHSDQFYKFVSREAEILSNGTAVDEFSAIGLKFIQCWKQDAPRDVHRVTTRYDIRKVEQHLLERCARYSYEVEDKASMMKYVREFHSIDLRRMFLKALNCIDELLVLEVEDGKGDLIHQADLLEEAGHFEEASKVILLYVLASSLWVSRSKGWPLRQFGEKEELLARAMSCVQNQSDLLREFVRVEVNILSNQESSLSELRQYLIASHKHKNLRGQILCVWKILDAHLNSDMARYEWTNELVSDKRKNAEDLISEDGISVETLIYFWNFWKKKILNLLENLGRIGQEDMSNSSSYWEFCLNYMGVRKLCGDQSDIYQLVNAEANWVKEIDGRSLERKGSMVGIGPKQLVCFAQSYWGSELFRVGVQVLETLRALQDYTVSSNFNIFHQTMLLSQTFEVADFLKEYKIHDSNAFVEEYITPTVQNFIRHLFPLDWRKSSTENMILLRGNELSKIVMTKAIFQNITNTKLTYGQMGRVLMLILGFGKLSNESYTEIVRCFGWNSKWMSLVKELSGDTALEIAVGSEIRNTNAALSDISLFRKFYEALQDTYRADWKSELDYISPTCFLYIIERLLFIVSYSEGYFFTTKSIIVEWLISQEWTNNPTANLFGESSLDLVDIHDFIVNLVLDLLLNKTDTLEWIKSTENISEDYFPLLVVRLVILLSVLCVNSRTNFDKLFGLLYRSDIGSQLPRAFHNAICRRDCCFVDALADALKMIENPLVVVNGDELVNFSCSGAIFLNLKVEKSREDFLRELFPKDGKTKDSHANIKEKDSSYPHSNCSYGPFGEMLEVLDFENGKEISFMFENPKLKVEVERDLQLLSSVMDLFPEITSKDDGNLLAEANSVLDDLKQLSVGLDKREPRVEDNISTISEILKRLHLSWPRLEPLFHLLQKDSHPDCEDIKTSFPSGKETFSGCFTSEALGLISPCLQAWSLLPSKVKAYFHIAMTTDTILQDQKKRTSDALQRRFALAEAELHVQQQKNKKRPHEENKEVTLDVISSSADVTDPLLKPSSNASSKKGNFSFYGHTTAQVQDRGRSLDARIRALQTHSKRSKKHMSMKQHRRCGSLDLPQEFYNFDIFKPMHEMWKGYMNQLLKSAGKNQLAQYLLAADLHGAMILVVQCKVASYTGVIGIMIRETTETFGIITQDNKFRALFDGVHLSANETVANNNEVFALPVPSQGDNGKDDDVDRVTSVDGGYHD</sequence>
<dbReference type="EMBL" id="QEFC01001823">
    <property type="protein sequence ID" value="KAE9455658.1"/>
    <property type="molecule type" value="Genomic_DNA"/>
</dbReference>
<keyword evidence="3 5" id="KW-0347">Helicase</keyword>
<dbReference type="InterPro" id="IPR014016">
    <property type="entry name" value="UvrD-like_ATP-bd"/>
</dbReference>
<dbReference type="Pfam" id="PF20073">
    <property type="entry name" value="DUF6469"/>
    <property type="match status" value="1"/>
</dbReference>
<evidence type="ECO:0000256" key="6">
    <source>
        <dbReference type="SAM" id="MobiDB-lite"/>
    </source>
</evidence>
<dbReference type="Pfam" id="PF01868">
    <property type="entry name" value="RNase_P-MRP_p29"/>
    <property type="match status" value="1"/>
</dbReference>
<dbReference type="GO" id="GO:0003723">
    <property type="term" value="F:RNA binding"/>
    <property type="evidence" value="ECO:0007669"/>
    <property type="project" value="InterPro"/>
</dbReference>
<dbReference type="PROSITE" id="PS51198">
    <property type="entry name" value="UVRD_HELICASE_ATP_BIND"/>
    <property type="match status" value="1"/>
</dbReference>
<dbReference type="GO" id="GO:0016787">
    <property type="term" value="F:hydrolase activity"/>
    <property type="evidence" value="ECO:0007669"/>
    <property type="project" value="UniProtKB-UniRule"/>
</dbReference>
<dbReference type="InterPro" id="IPR041677">
    <property type="entry name" value="DNA2/NAM7_AAA_11"/>
</dbReference>